<dbReference type="InterPro" id="IPR027417">
    <property type="entry name" value="P-loop_NTPase"/>
</dbReference>
<dbReference type="InterPro" id="IPR040627">
    <property type="entry name" value="T3SS_ATPase_C"/>
</dbReference>
<dbReference type="Pfam" id="PF00006">
    <property type="entry name" value="ATP-synt_ab"/>
    <property type="match status" value="1"/>
</dbReference>
<dbReference type="InterPro" id="IPR003593">
    <property type="entry name" value="AAA+_ATPase"/>
</dbReference>
<dbReference type="EMBL" id="CP054836">
    <property type="protein sequence ID" value="QKV19649.1"/>
    <property type="molecule type" value="Genomic_DNA"/>
</dbReference>
<evidence type="ECO:0000256" key="2">
    <source>
        <dbReference type="ARBA" id="ARBA00022448"/>
    </source>
</evidence>
<evidence type="ECO:0000259" key="9">
    <source>
        <dbReference type="SMART" id="SM00382"/>
    </source>
</evidence>
<dbReference type="CDD" id="cd01136">
    <property type="entry name" value="ATPase_flagellum-secretory_path_III"/>
    <property type="match status" value="1"/>
</dbReference>
<keyword evidence="10" id="KW-0966">Cell projection</keyword>
<dbReference type="GO" id="GO:0046933">
    <property type="term" value="F:proton-transporting ATP synthase activity, rotational mechanism"/>
    <property type="evidence" value="ECO:0007669"/>
    <property type="project" value="TreeGrafter"/>
</dbReference>
<organism evidence="10 11">
    <name type="scientific">Oricola thermophila</name>
    <dbReference type="NCBI Taxonomy" id="2742145"/>
    <lineage>
        <taxon>Bacteria</taxon>
        <taxon>Pseudomonadati</taxon>
        <taxon>Pseudomonadota</taxon>
        <taxon>Alphaproteobacteria</taxon>
        <taxon>Hyphomicrobiales</taxon>
        <taxon>Ahrensiaceae</taxon>
        <taxon>Oricola</taxon>
    </lineage>
</organism>
<feature type="region of interest" description="Disordered" evidence="8">
    <location>
        <begin position="419"/>
        <end position="444"/>
    </location>
</feature>
<accession>A0A6N1VKB7</accession>
<evidence type="ECO:0000313" key="11">
    <source>
        <dbReference type="Proteomes" id="UP000509367"/>
    </source>
</evidence>
<gene>
    <name evidence="10" type="primary">fliI</name>
    <name evidence="10" type="ORF">HTY61_14900</name>
</gene>
<name>A0A6N1VKB7_9HYPH</name>
<dbReference type="RefSeq" id="WP_175277541.1">
    <property type="nucleotide sequence ID" value="NZ_CP054836.1"/>
</dbReference>
<dbReference type="GO" id="GO:0016887">
    <property type="term" value="F:ATP hydrolysis activity"/>
    <property type="evidence" value="ECO:0007669"/>
    <property type="project" value="InterPro"/>
</dbReference>
<keyword evidence="3" id="KW-0963">Cytoplasm</keyword>
<dbReference type="NCBIfam" id="TIGR01026">
    <property type="entry name" value="fliI_yscN"/>
    <property type="match status" value="1"/>
</dbReference>
<evidence type="ECO:0000256" key="8">
    <source>
        <dbReference type="SAM" id="MobiDB-lite"/>
    </source>
</evidence>
<dbReference type="FunFam" id="3.40.50.12240:FF:000002">
    <property type="entry name" value="Flagellum-specific ATP synthase FliI"/>
    <property type="match status" value="1"/>
</dbReference>
<dbReference type="SUPFAM" id="SSF52540">
    <property type="entry name" value="P-loop containing nucleoside triphosphate hydrolases"/>
    <property type="match status" value="1"/>
</dbReference>
<dbReference type="InterPro" id="IPR000194">
    <property type="entry name" value="ATPase_F1/V1/A1_a/bsu_nucl-bd"/>
</dbReference>
<dbReference type="InterPro" id="IPR050053">
    <property type="entry name" value="ATPase_alpha/beta_chains"/>
</dbReference>
<dbReference type="AlphaFoldDB" id="A0A6N1VKB7"/>
<dbReference type="PANTHER" id="PTHR15184:SF9">
    <property type="entry name" value="SPI-1 TYPE 3 SECRETION SYSTEM ATPASE"/>
    <property type="match status" value="1"/>
</dbReference>
<dbReference type="SMART" id="SM00382">
    <property type="entry name" value="AAA"/>
    <property type="match status" value="1"/>
</dbReference>
<evidence type="ECO:0000256" key="3">
    <source>
        <dbReference type="ARBA" id="ARBA00022490"/>
    </source>
</evidence>
<comment type="subcellular location">
    <subcellularLocation>
        <location evidence="1">Cytoplasm</location>
    </subcellularLocation>
</comment>
<dbReference type="Gene3D" id="3.40.50.12240">
    <property type="match status" value="1"/>
</dbReference>
<dbReference type="GO" id="GO:0005524">
    <property type="term" value="F:ATP binding"/>
    <property type="evidence" value="ECO:0007669"/>
    <property type="project" value="UniProtKB-KW"/>
</dbReference>
<keyword evidence="11" id="KW-1185">Reference proteome</keyword>
<dbReference type="GO" id="GO:0030254">
    <property type="term" value="P:protein secretion by the type III secretion system"/>
    <property type="evidence" value="ECO:0007669"/>
    <property type="project" value="InterPro"/>
</dbReference>
<keyword evidence="10" id="KW-0282">Flagellum</keyword>
<dbReference type="GO" id="GO:0005737">
    <property type="term" value="C:cytoplasm"/>
    <property type="evidence" value="ECO:0007669"/>
    <property type="project" value="UniProtKB-SubCell"/>
</dbReference>
<evidence type="ECO:0000256" key="6">
    <source>
        <dbReference type="ARBA" id="ARBA00022927"/>
    </source>
</evidence>
<evidence type="ECO:0000256" key="7">
    <source>
        <dbReference type="ARBA" id="ARBA00022967"/>
    </source>
</evidence>
<dbReference type="GO" id="GO:0030257">
    <property type="term" value="C:type III protein secretion system complex"/>
    <property type="evidence" value="ECO:0007669"/>
    <property type="project" value="InterPro"/>
</dbReference>
<keyword evidence="4" id="KW-0547">Nucleotide-binding</keyword>
<keyword evidence="7" id="KW-1278">Translocase</keyword>
<reference evidence="10 11" key="1">
    <citation type="submission" date="2020-06" db="EMBL/GenBank/DDBJ databases">
        <title>Oricola thermophila sp. nov. isolated from a tidal sediments.</title>
        <authorList>
            <person name="Kwon K.K."/>
            <person name="Yang S.-H."/>
            <person name="Park M.-J."/>
        </authorList>
    </citation>
    <scope>NUCLEOTIDE SEQUENCE [LARGE SCALE GENOMIC DNA]</scope>
    <source>
        <strain evidence="10 11">MEBiC13590</strain>
    </source>
</reference>
<keyword evidence="2" id="KW-0813">Transport</keyword>
<feature type="domain" description="AAA+ ATPase" evidence="9">
    <location>
        <begin position="160"/>
        <end position="344"/>
    </location>
</feature>
<sequence>MNALLRLRQAFQSSEIGERPLRRGGTVTAINPNVIVAEGMAGYSALGDFVDIGDGPNATRGEIVQIEPERVLVAPCDNAHSLSINDIVLHSGAMHARPDEGWLGRVVNAVGEPVDGKGPLIPSADRPEPGKRRSAMMRARVGEPFRTGVRVIDIFTPLCIGQRFGVFAGSGVGKSTLLAMLARADSFDVVVVSLVGERSREVREFLEDTLGPDGMRKSVAVVATSDESPIMRRRAPLCAMEVAEWFRDRGKRVLFLVDSVTRYAHALREVAISVGEPPVSRGYPASVFTDLPRLLERAGPGGPQSGSITAIVTVLVDGDDHNDPVSDSLRGILDGHLVLQRSIANRGRYPAVDPLSSVSRLADRAWSDQERNLVSQLRAMIALYEETRDLRLMGGWQQGADPELDNAVATVPRIYDALKQSQPSPPDADPFTELADHLRNDQKA</sequence>
<dbReference type="KEGG" id="orm:HTY61_14900"/>
<protein>
    <submittedName>
        <fullName evidence="10">Flagellar protein export ATPase FliI</fullName>
    </submittedName>
</protein>
<proteinExistence type="predicted"/>
<evidence type="ECO:0000313" key="10">
    <source>
        <dbReference type="EMBL" id="QKV19649.1"/>
    </source>
</evidence>
<keyword evidence="6" id="KW-0653">Protein transport</keyword>
<evidence type="ECO:0000256" key="1">
    <source>
        <dbReference type="ARBA" id="ARBA00004496"/>
    </source>
</evidence>
<dbReference type="Pfam" id="PF18269">
    <property type="entry name" value="T3SS_ATPase_C"/>
    <property type="match status" value="1"/>
</dbReference>
<feature type="compositionally biased region" description="Basic and acidic residues" evidence="8">
    <location>
        <begin position="434"/>
        <end position="444"/>
    </location>
</feature>
<evidence type="ECO:0000256" key="4">
    <source>
        <dbReference type="ARBA" id="ARBA00022741"/>
    </source>
</evidence>
<keyword evidence="10" id="KW-0969">Cilium</keyword>
<dbReference type="InterPro" id="IPR005714">
    <property type="entry name" value="ATPase_T3SS_FliI/YscN"/>
</dbReference>
<keyword evidence="5" id="KW-0067">ATP-binding</keyword>
<dbReference type="Proteomes" id="UP000509367">
    <property type="component" value="Chromosome"/>
</dbReference>
<evidence type="ECO:0000256" key="5">
    <source>
        <dbReference type="ARBA" id="ARBA00022840"/>
    </source>
</evidence>
<dbReference type="PANTHER" id="PTHR15184">
    <property type="entry name" value="ATP SYNTHASE"/>
    <property type="match status" value="1"/>
</dbReference>